<keyword evidence="2" id="KW-1185">Reference proteome</keyword>
<reference evidence="1 2" key="1">
    <citation type="submission" date="2021-02" db="EMBL/GenBank/DDBJ databases">
        <title>A novel species of genus Amphritea isolated from a fishpond in China.</title>
        <authorList>
            <person name="Lu H."/>
        </authorList>
    </citation>
    <scope>NUCLEOTIDE SEQUENCE [LARGE SCALE GENOMIC DNA]</scope>
    <source>
        <strain evidence="1 2">RP18W</strain>
    </source>
</reference>
<accession>A0ABS2W375</accession>
<name>A0ABS2W375_9GAMM</name>
<dbReference type="InterPro" id="IPR058227">
    <property type="entry name" value="RSP_7527-like"/>
</dbReference>
<gene>
    <name evidence="1" type="ORF">JW498_00790</name>
</gene>
<proteinExistence type="predicted"/>
<evidence type="ECO:0000313" key="2">
    <source>
        <dbReference type="Proteomes" id="UP000760472"/>
    </source>
</evidence>
<organism evidence="1 2">
    <name type="scientific">Amphritea pacifica</name>
    <dbReference type="NCBI Taxonomy" id="2811233"/>
    <lineage>
        <taxon>Bacteria</taxon>
        <taxon>Pseudomonadati</taxon>
        <taxon>Pseudomonadota</taxon>
        <taxon>Gammaproteobacteria</taxon>
        <taxon>Oceanospirillales</taxon>
        <taxon>Oceanospirillaceae</taxon>
        <taxon>Amphritea</taxon>
    </lineage>
</organism>
<dbReference type="RefSeq" id="WP_205211617.1">
    <property type="nucleotide sequence ID" value="NZ_JAFFZO010000030.1"/>
</dbReference>
<dbReference type="Proteomes" id="UP000760472">
    <property type="component" value="Unassembled WGS sequence"/>
</dbReference>
<dbReference type="NCBIfam" id="NF046098">
    <property type="entry name" value="RSP_7527_fam"/>
    <property type="match status" value="1"/>
</dbReference>
<protein>
    <submittedName>
        <fullName evidence="1">Uncharacterized protein</fullName>
    </submittedName>
</protein>
<dbReference type="EMBL" id="JAFFZP010000001">
    <property type="protein sequence ID" value="MBN0985897.1"/>
    <property type="molecule type" value="Genomic_DNA"/>
</dbReference>
<evidence type="ECO:0000313" key="1">
    <source>
        <dbReference type="EMBL" id="MBN0985897.1"/>
    </source>
</evidence>
<comment type="caution">
    <text evidence="1">The sequence shown here is derived from an EMBL/GenBank/DDBJ whole genome shotgun (WGS) entry which is preliminary data.</text>
</comment>
<sequence>MNTNEHGIKVDEFGMVDTAYYVRQGQLARNEYFAQQLTALGHWLKNLTKKRQRKSFNSTRSFGTV</sequence>